<accession>A0A1T5CHR0</accession>
<sequence length="115" mass="13278">MSFHNKLFYKNPNLIKTSSIKSFTLDFIHFKQPTNPHLITTPTKTTLTKRSKRVKPTSFYSITEIKKGFRLPGILFFIRMNLKSHLLFIEAAQPPPVDILTVIVVPLSTRFTSRT</sequence>
<dbReference type="Proteomes" id="UP000191055">
    <property type="component" value="Unassembled WGS sequence"/>
</dbReference>
<reference evidence="1 2" key="1">
    <citation type="submission" date="2017-02" db="EMBL/GenBank/DDBJ databases">
        <authorList>
            <person name="Peterson S.W."/>
        </authorList>
    </citation>
    <scope>NUCLEOTIDE SEQUENCE [LARGE SCALE GENOMIC DNA]</scope>
    <source>
        <strain evidence="1 2">DSM 24412</strain>
    </source>
</reference>
<gene>
    <name evidence="1" type="ORF">SAMN03080601_00825</name>
</gene>
<dbReference type="AlphaFoldDB" id="A0A1T5CHR0"/>
<name>A0A1T5CHR0_9BACT</name>
<dbReference type="EMBL" id="FUYV01000003">
    <property type="protein sequence ID" value="SKB58893.1"/>
    <property type="molecule type" value="Genomic_DNA"/>
</dbReference>
<organism evidence="1 2">
    <name type="scientific">Alkalitalea saponilacus</name>
    <dbReference type="NCBI Taxonomy" id="889453"/>
    <lineage>
        <taxon>Bacteria</taxon>
        <taxon>Pseudomonadati</taxon>
        <taxon>Bacteroidota</taxon>
        <taxon>Bacteroidia</taxon>
        <taxon>Marinilabiliales</taxon>
        <taxon>Marinilabiliaceae</taxon>
        <taxon>Alkalitalea</taxon>
    </lineage>
</organism>
<keyword evidence="2" id="KW-1185">Reference proteome</keyword>
<protein>
    <submittedName>
        <fullName evidence="1">Uncharacterized protein</fullName>
    </submittedName>
</protein>
<evidence type="ECO:0000313" key="2">
    <source>
        <dbReference type="Proteomes" id="UP000191055"/>
    </source>
</evidence>
<proteinExistence type="predicted"/>
<evidence type="ECO:0000313" key="1">
    <source>
        <dbReference type="EMBL" id="SKB58893.1"/>
    </source>
</evidence>